<evidence type="ECO:0000313" key="3">
    <source>
        <dbReference type="Proteomes" id="UP000193247"/>
    </source>
</evidence>
<dbReference type="EMBL" id="NCXP01000011">
    <property type="protein sequence ID" value="OSC40871.1"/>
    <property type="molecule type" value="Genomic_DNA"/>
</dbReference>
<gene>
    <name evidence="2" type="ORF">B8W66_11730</name>
</gene>
<dbReference type="Proteomes" id="UP000193247">
    <property type="component" value="Unassembled WGS sequence"/>
</dbReference>
<proteinExistence type="predicted"/>
<reference evidence="2 3" key="1">
    <citation type="submission" date="2017-04" db="EMBL/GenBank/DDBJ databases">
        <title>The new phylogeny of genus Mycobacterium.</title>
        <authorList>
            <person name="Tortoli E."/>
            <person name="Trovato A."/>
            <person name="Cirillo D.M."/>
        </authorList>
    </citation>
    <scope>NUCLEOTIDE SEQUENCE [LARGE SCALE GENOMIC DNA]</scope>
    <source>
        <strain evidence="2 3">TBL 1200985</strain>
    </source>
</reference>
<evidence type="ECO:0000259" key="1">
    <source>
        <dbReference type="Pfam" id="PF00934"/>
    </source>
</evidence>
<sequence>MEGAVVSDVACGTRKFGAASAGPAYAAAIPAIMPPAADPVSAQNAAVLSVLHSEHAAVVGEATGELGRSGVGVGESDVSCAVGDGAAAASNAASGGLF</sequence>
<dbReference type="InterPro" id="IPR000084">
    <property type="entry name" value="PE-PGRS_N"/>
</dbReference>
<feature type="domain" description="PE" evidence="1">
    <location>
        <begin position="21"/>
        <end position="76"/>
    </location>
</feature>
<evidence type="ECO:0000313" key="2">
    <source>
        <dbReference type="EMBL" id="OSC40871.1"/>
    </source>
</evidence>
<name>A0A1X2LV07_9MYCO</name>
<accession>A0A1X2LV07</accession>
<dbReference type="AlphaFoldDB" id="A0A1X2LV07"/>
<comment type="caution">
    <text evidence="2">The sequence shown here is derived from an EMBL/GenBank/DDBJ whole genome shotgun (WGS) entry which is preliminary data.</text>
</comment>
<dbReference type="Pfam" id="PF00934">
    <property type="entry name" value="PE"/>
    <property type="match status" value="1"/>
</dbReference>
<protein>
    <recommendedName>
        <fullName evidence="1">PE domain-containing protein</fullName>
    </recommendedName>
</protein>
<keyword evidence="3" id="KW-1185">Reference proteome</keyword>
<organism evidence="2 3">
    <name type="scientific">Mycobacterium decipiens</name>
    <dbReference type="NCBI Taxonomy" id="1430326"/>
    <lineage>
        <taxon>Bacteria</taxon>
        <taxon>Bacillati</taxon>
        <taxon>Actinomycetota</taxon>
        <taxon>Actinomycetes</taxon>
        <taxon>Mycobacteriales</taxon>
        <taxon>Mycobacteriaceae</taxon>
        <taxon>Mycobacterium</taxon>
    </lineage>
</organism>